<reference evidence="2" key="1">
    <citation type="submission" date="2018-06" db="EMBL/GenBank/DDBJ databases">
        <authorList>
            <person name="Zhirakovskaya E."/>
        </authorList>
    </citation>
    <scope>NUCLEOTIDE SEQUENCE</scope>
</reference>
<evidence type="ECO:0000313" key="2">
    <source>
        <dbReference type="EMBL" id="VAX00080.1"/>
    </source>
</evidence>
<dbReference type="PANTHER" id="PTHR12697:SF5">
    <property type="entry name" value="DEOXYHYPUSINE HYDROXYLASE"/>
    <property type="match status" value="1"/>
</dbReference>
<gene>
    <name evidence="2" type="ORF">MNBD_GAMMA19-226</name>
</gene>
<dbReference type="Pfam" id="PF13646">
    <property type="entry name" value="HEAT_2"/>
    <property type="match status" value="4"/>
</dbReference>
<organism evidence="2">
    <name type="scientific">hydrothermal vent metagenome</name>
    <dbReference type="NCBI Taxonomy" id="652676"/>
    <lineage>
        <taxon>unclassified sequences</taxon>
        <taxon>metagenomes</taxon>
        <taxon>ecological metagenomes</taxon>
    </lineage>
</organism>
<dbReference type="SUPFAM" id="SSF48371">
    <property type="entry name" value="ARM repeat"/>
    <property type="match status" value="1"/>
</dbReference>
<dbReference type="GO" id="GO:0016491">
    <property type="term" value="F:oxidoreductase activity"/>
    <property type="evidence" value="ECO:0007669"/>
    <property type="project" value="TreeGrafter"/>
</dbReference>
<dbReference type="Pfam" id="PF12765">
    <property type="entry name" value="Cohesin_HEAT"/>
    <property type="match status" value="1"/>
</dbReference>
<protein>
    <submittedName>
        <fullName evidence="2">Uncharacterized protein</fullName>
    </submittedName>
</protein>
<dbReference type="PANTHER" id="PTHR12697">
    <property type="entry name" value="PBS LYASE HEAT-LIKE PROTEIN"/>
    <property type="match status" value="1"/>
</dbReference>
<feature type="non-terminal residue" evidence="2">
    <location>
        <position position="1"/>
    </location>
</feature>
<dbReference type="InterPro" id="IPR026003">
    <property type="entry name" value="Cohesin_HEAT"/>
</dbReference>
<dbReference type="SMART" id="SM00567">
    <property type="entry name" value="EZ_HEAT"/>
    <property type="match status" value="7"/>
</dbReference>
<dbReference type="InterPro" id="IPR011989">
    <property type="entry name" value="ARM-like"/>
</dbReference>
<dbReference type="InterPro" id="IPR004155">
    <property type="entry name" value="PBS_lyase_HEAT"/>
</dbReference>
<name>A0A3B1APB8_9ZZZZ</name>
<dbReference type="InterPro" id="IPR016024">
    <property type="entry name" value="ARM-type_fold"/>
</dbReference>
<evidence type="ECO:0000256" key="1">
    <source>
        <dbReference type="SAM" id="MobiDB-lite"/>
    </source>
</evidence>
<sequence>WDDEESWDSNWDIQIAAVQALAQLRVSAAVPPLCDLLADNECQVDKSSLCNALAHIGGTGEQALVQKLCEDIPRERRRAAYALGINCTAMGARALGRALQDPEAEVRAAAADALASGNHGRYLSALLILLRDPSAEVRETAVRVVNTLTGSVDNLPVVQSIEWEKLLPLLDDNSPQVRTAVLKTLYLQLRHHRLDKEAEEYLQTRIHALLKDPHPAVSAAACPLAVMFNSPKTREVLLSLAMNLQGDSAARQQAIIALGQCGDTSEDILMCLTEILNTEDSVVLFTALQALLTLHMQDDIACPDNKDTQSAPLEIILAALQGDVIVPLVSDKTNEKVTGEKIAEADAQDKKVSAEAATITDATNDPEPPDTIEPVSTLDSIALGNAELARQLDTNKTRNPDEPPELSPEEMETFQPYYDILQQQKSSRKKFTRKKTVNIATEVRCLSARILGECSHPDVVKALTKILYDANPEVQHEAIAALAHINPDTAGITETLGPLTSFLHLGNMDLRIVSAKALGALGNLGSLPGLLDCLDDESQLVRNQAVLSVVQIVKTHITRSLNTDKPLAIASKQAQEETADVEHALRSLINRLDDSNVGVRKTTALAITELGTLLFVETLSAETASVEILSDELRKEIVERLISSGFYSEGQQARDMAKVLRLLDPDTAGKRLVAILNSLPSSAERRIAMEMLEEIFQLPKAS</sequence>
<dbReference type="EMBL" id="UOFV01000200">
    <property type="protein sequence ID" value="VAX00080.1"/>
    <property type="molecule type" value="Genomic_DNA"/>
</dbReference>
<proteinExistence type="predicted"/>
<feature type="region of interest" description="Disordered" evidence="1">
    <location>
        <begin position="348"/>
        <end position="372"/>
    </location>
</feature>
<feature type="region of interest" description="Disordered" evidence="1">
    <location>
        <begin position="389"/>
        <end position="410"/>
    </location>
</feature>
<accession>A0A3B1APB8</accession>
<dbReference type="Gene3D" id="1.25.10.10">
    <property type="entry name" value="Leucine-rich Repeat Variant"/>
    <property type="match status" value="3"/>
</dbReference>
<dbReference type="AlphaFoldDB" id="A0A3B1APB8"/>